<evidence type="ECO:0000256" key="1">
    <source>
        <dbReference type="ARBA" id="ARBA00004123"/>
    </source>
</evidence>
<dbReference type="eggNOG" id="KOG3046">
    <property type="taxonomic scope" value="Eukaryota"/>
</dbReference>
<name>S7QBQ7_GLOTA</name>
<keyword evidence="6" id="KW-0010">Activator</keyword>
<evidence type="ECO:0000256" key="3">
    <source>
        <dbReference type="ARBA" id="ARBA00023015"/>
    </source>
</evidence>
<evidence type="ECO:0000256" key="2">
    <source>
        <dbReference type="ARBA" id="ARBA00005389"/>
    </source>
</evidence>
<gene>
    <name evidence="6" type="primary">MED10</name>
    <name evidence="8" type="ORF">GLOTRDRAFT_74149</name>
</gene>
<dbReference type="GO" id="GO:0016592">
    <property type="term" value="C:mediator complex"/>
    <property type="evidence" value="ECO:0007669"/>
    <property type="project" value="InterPro"/>
</dbReference>
<feature type="region of interest" description="Disordered" evidence="7">
    <location>
        <begin position="153"/>
        <end position="176"/>
    </location>
</feature>
<dbReference type="RefSeq" id="XP_007864503.1">
    <property type="nucleotide sequence ID" value="XM_007866312.1"/>
</dbReference>
<evidence type="ECO:0000256" key="7">
    <source>
        <dbReference type="SAM" id="MobiDB-lite"/>
    </source>
</evidence>
<keyword evidence="9" id="KW-1185">Reference proteome</keyword>
<comment type="subcellular location">
    <subcellularLocation>
        <location evidence="1 6">Nucleus</location>
    </subcellularLocation>
</comment>
<dbReference type="STRING" id="670483.S7QBQ7"/>
<dbReference type="HOGENOM" id="CLU_102642_1_0_1"/>
<sequence>MARNVANAVTPAADSPRHSQSPPPGIQGDLEMELMGLANALYNLGTTVVTDASKDQNKPGAGKQVGQRVNEVINHLASIDDMAQHCRTMIPIQVLMDIDNSKNPMQLTRDRLERAATENQFMNAKIKAVDSYRHQLLEALGQNFPDIEPVLRGQQEGPVFDGGSNLDTSLAGPSRS</sequence>
<dbReference type="KEGG" id="gtr:GLOTRDRAFT_74149"/>
<organism evidence="8 9">
    <name type="scientific">Gloeophyllum trabeum (strain ATCC 11539 / FP-39264 / Madison 617)</name>
    <name type="common">Brown rot fungus</name>
    <dbReference type="NCBI Taxonomy" id="670483"/>
    <lineage>
        <taxon>Eukaryota</taxon>
        <taxon>Fungi</taxon>
        <taxon>Dikarya</taxon>
        <taxon>Basidiomycota</taxon>
        <taxon>Agaricomycotina</taxon>
        <taxon>Agaricomycetes</taxon>
        <taxon>Gloeophyllales</taxon>
        <taxon>Gloeophyllaceae</taxon>
        <taxon>Gloeophyllum</taxon>
    </lineage>
</organism>
<dbReference type="EMBL" id="KB469299">
    <property type="protein sequence ID" value="EPQ57396.1"/>
    <property type="molecule type" value="Genomic_DNA"/>
</dbReference>
<dbReference type="InterPro" id="IPR019145">
    <property type="entry name" value="Mediator_Med10"/>
</dbReference>
<keyword evidence="3 6" id="KW-0805">Transcription regulation</keyword>
<reference evidence="8 9" key="1">
    <citation type="journal article" date="2012" name="Science">
        <title>The Paleozoic origin of enzymatic lignin decomposition reconstructed from 31 fungal genomes.</title>
        <authorList>
            <person name="Floudas D."/>
            <person name="Binder M."/>
            <person name="Riley R."/>
            <person name="Barry K."/>
            <person name="Blanchette R.A."/>
            <person name="Henrissat B."/>
            <person name="Martinez A.T."/>
            <person name="Otillar R."/>
            <person name="Spatafora J.W."/>
            <person name="Yadav J.S."/>
            <person name="Aerts A."/>
            <person name="Benoit I."/>
            <person name="Boyd A."/>
            <person name="Carlson A."/>
            <person name="Copeland A."/>
            <person name="Coutinho P.M."/>
            <person name="de Vries R.P."/>
            <person name="Ferreira P."/>
            <person name="Findley K."/>
            <person name="Foster B."/>
            <person name="Gaskell J."/>
            <person name="Glotzer D."/>
            <person name="Gorecki P."/>
            <person name="Heitman J."/>
            <person name="Hesse C."/>
            <person name="Hori C."/>
            <person name="Igarashi K."/>
            <person name="Jurgens J.A."/>
            <person name="Kallen N."/>
            <person name="Kersten P."/>
            <person name="Kohler A."/>
            <person name="Kuees U."/>
            <person name="Kumar T.K.A."/>
            <person name="Kuo A."/>
            <person name="LaButti K."/>
            <person name="Larrondo L.F."/>
            <person name="Lindquist E."/>
            <person name="Ling A."/>
            <person name="Lombard V."/>
            <person name="Lucas S."/>
            <person name="Lundell T."/>
            <person name="Martin R."/>
            <person name="McLaughlin D.J."/>
            <person name="Morgenstern I."/>
            <person name="Morin E."/>
            <person name="Murat C."/>
            <person name="Nagy L.G."/>
            <person name="Nolan M."/>
            <person name="Ohm R.A."/>
            <person name="Patyshakuliyeva A."/>
            <person name="Rokas A."/>
            <person name="Ruiz-Duenas F.J."/>
            <person name="Sabat G."/>
            <person name="Salamov A."/>
            <person name="Samejima M."/>
            <person name="Schmutz J."/>
            <person name="Slot J.C."/>
            <person name="St John F."/>
            <person name="Stenlid J."/>
            <person name="Sun H."/>
            <person name="Sun S."/>
            <person name="Syed K."/>
            <person name="Tsang A."/>
            <person name="Wiebenga A."/>
            <person name="Young D."/>
            <person name="Pisabarro A."/>
            <person name="Eastwood D.C."/>
            <person name="Martin F."/>
            <person name="Cullen D."/>
            <person name="Grigoriev I.V."/>
            <person name="Hibbett D.S."/>
        </authorList>
    </citation>
    <scope>NUCLEOTIDE SEQUENCE [LARGE SCALE GENOMIC DNA]</scope>
    <source>
        <strain evidence="8 9">ATCC 11539</strain>
    </source>
</reference>
<comment type="subunit">
    <text evidence="6">Component of the Mediator complex.</text>
</comment>
<dbReference type="AlphaFoldDB" id="S7QBQ7"/>
<evidence type="ECO:0000256" key="6">
    <source>
        <dbReference type="RuleBase" id="RU364146"/>
    </source>
</evidence>
<keyword evidence="5 6" id="KW-0539">Nucleus</keyword>
<dbReference type="OrthoDB" id="337270at2759"/>
<dbReference type="GO" id="GO:0006357">
    <property type="term" value="P:regulation of transcription by RNA polymerase II"/>
    <property type="evidence" value="ECO:0007669"/>
    <property type="project" value="InterPro"/>
</dbReference>
<evidence type="ECO:0000313" key="8">
    <source>
        <dbReference type="EMBL" id="EPQ57396.1"/>
    </source>
</evidence>
<keyword evidence="4 6" id="KW-0804">Transcription</keyword>
<dbReference type="OMA" id="ENQFMNG"/>
<evidence type="ECO:0000256" key="5">
    <source>
        <dbReference type="ARBA" id="ARBA00023242"/>
    </source>
</evidence>
<dbReference type="GeneID" id="19308408"/>
<evidence type="ECO:0000313" key="9">
    <source>
        <dbReference type="Proteomes" id="UP000030669"/>
    </source>
</evidence>
<protein>
    <recommendedName>
        <fullName evidence="6">Mediator of RNA polymerase II transcription subunit 10</fullName>
    </recommendedName>
    <alternativeName>
        <fullName evidence="6">Mediator complex subunit 10</fullName>
    </alternativeName>
</protein>
<dbReference type="Proteomes" id="UP000030669">
    <property type="component" value="Unassembled WGS sequence"/>
</dbReference>
<accession>S7QBQ7</accession>
<proteinExistence type="inferred from homology"/>
<dbReference type="GO" id="GO:0003712">
    <property type="term" value="F:transcription coregulator activity"/>
    <property type="evidence" value="ECO:0007669"/>
    <property type="project" value="InterPro"/>
</dbReference>
<comment type="similarity">
    <text evidence="2 6">Belongs to the Mediator complex subunit 10 family.</text>
</comment>
<evidence type="ECO:0000256" key="4">
    <source>
        <dbReference type="ARBA" id="ARBA00023163"/>
    </source>
</evidence>
<feature type="region of interest" description="Disordered" evidence="7">
    <location>
        <begin position="1"/>
        <end position="27"/>
    </location>
</feature>
<comment type="function">
    <text evidence="6">Component of the Mediator complex, a coactivator involved in the regulated transcription of nearly all RNA polymerase II-dependent genes. Mediator functions as a bridge to convey information from gene-specific regulatory proteins to the basal RNA polymerase II transcription machinery. Mediator is recruited to promoters by direct interactions with regulatory proteins and serves as a scaffold for the assembly of a functional preinitiation complex with RNA polymerase II and the general transcription factors.</text>
</comment>
<dbReference type="Pfam" id="PF09748">
    <property type="entry name" value="Med10"/>
    <property type="match status" value="1"/>
</dbReference>